<dbReference type="InterPro" id="IPR015867">
    <property type="entry name" value="N-reg_PII/ATP_PRibTrfase_C"/>
</dbReference>
<dbReference type="HOGENOM" id="CLU_2129101_0_0_9"/>
<proteinExistence type="predicted"/>
<accession>A8RXV4</accession>
<reference evidence="1 2" key="1">
    <citation type="submission" date="2007-08" db="EMBL/GenBank/DDBJ databases">
        <authorList>
            <person name="Fulton L."/>
            <person name="Clifton S."/>
            <person name="Fulton B."/>
            <person name="Xu J."/>
            <person name="Minx P."/>
            <person name="Pepin K.H."/>
            <person name="Johnson M."/>
            <person name="Thiruvilangam P."/>
            <person name="Bhonagiri V."/>
            <person name="Nash W.E."/>
            <person name="Mardis E.R."/>
            <person name="Wilson R.K."/>
        </authorList>
    </citation>
    <scope>NUCLEOTIDE SEQUENCE [LARGE SCALE GENOMIC DNA]</scope>
    <source>
        <strain evidence="2">ATCC BAA-613 / DSM 15670 / CCUG 46953 / JCM 12243 / WAL 16351</strain>
    </source>
</reference>
<evidence type="ECO:0000313" key="2">
    <source>
        <dbReference type="Proteomes" id="UP000005396"/>
    </source>
</evidence>
<gene>
    <name evidence="1" type="ORF">CLOBOL_04959</name>
</gene>
<dbReference type="Gene3D" id="3.30.70.120">
    <property type="match status" value="1"/>
</dbReference>
<evidence type="ECO:0000313" key="1">
    <source>
        <dbReference type="EMBL" id="EDP14417.1"/>
    </source>
</evidence>
<organism evidence="1 2">
    <name type="scientific">Enterocloster bolteae (strain ATCC BAA-613 / DSM 15670 / CCUG 46953 / JCM 12243 / WAL 16351)</name>
    <name type="common">Clostridium bolteae</name>
    <dbReference type="NCBI Taxonomy" id="411902"/>
    <lineage>
        <taxon>Bacteria</taxon>
        <taxon>Bacillati</taxon>
        <taxon>Bacillota</taxon>
        <taxon>Clostridia</taxon>
        <taxon>Lachnospirales</taxon>
        <taxon>Lachnospiraceae</taxon>
        <taxon>Enterocloster</taxon>
    </lineage>
</organism>
<reference evidence="1 2" key="2">
    <citation type="submission" date="2007-09" db="EMBL/GenBank/DDBJ databases">
        <title>Draft genome sequence of Clostridium bolteae (ATCC BAA-613).</title>
        <authorList>
            <person name="Sudarsanam P."/>
            <person name="Ley R."/>
            <person name="Guruge J."/>
            <person name="Turnbaugh P.J."/>
            <person name="Mahowald M."/>
            <person name="Liep D."/>
            <person name="Gordon J."/>
        </authorList>
    </citation>
    <scope>NUCLEOTIDE SEQUENCE [LARGE SCALE GENOMIC DNA]</scope>
    <source>
        <strain evidence="2">ATCC BAA-613 / DSM 15670 / CCUG 46953 / JCM 12243 / WAL 16351</strain>
    </source>
</reference>
<dbReference type="InterPro" id="IPR010375">
    <property type="entry name" value="CdAMP_rec"/>
</dbReference>
<dbReference type="PaxDb" id="411902-CLOBOL_04959"/>
<dbReference type="Proteomes" id="UP000005396">
    <property type="component" value="Unassembled WGS sequence"/>
</dbReference>
<dbReference type="EMBL" id="ABCC02000039">
    <property type="protein sequence ID" value="EDP14417.1"/>
    <property type="molecule type" value="Genomic_DNA"/>
</dbReference>
<protein>
    <recommendedName>
        <fullName evidence="3">Transcriptional regulator</fullName>
    </recommendedName>
</protein>
<name>A8RXV4_ENTBW</name>
<comment type="caution">
    <text evidence="1">The sequence shown here is derived from an EMBL/GenBank/DDBJ whole genome shotgun (WGS) entry which is preliminary data.</text>
</comment>
<dbReference type="AlphaFoldDB" id="A8RXV4"/>
<sequence length="115" mass="12728">MLMDMNLMLIIVQENDAESLASAFKRSQIQATRIDAKGLVSSRKLNVFLVGTERTDEVLQLVSSNCKERAMEIEDQEYNGHMFVDVQKTIVIGGATIFILGEARLMKVKGGCCGD</sequence>
<dbReference type="Pfam" id="PF06153">
    <property type="entry name" value="CdAMP_rec"/>
    <property type="match status" value="1"/>
</dbReference>
<dbReference type="eggNOG" id="COG3870">
    <property type="taxonomic scope" value="Bacteria"/>
</dbReference>
<evidence type="ECO:0008006" key="3">
    <source>
        <dbReference type="Google" id="ProtNLM"/>
    </source>
</evidence>